<proteinExistence type="predicted"/>
<dbReference type="VEuPathDB" id="FungiDB:F9C07_3280"/>
<sequence length="92" mass="10166">MNILNTLFVLAVASIATANPMANPGNNLETRGCATVLKSCEQHSDCCTGPSYDRCQNMKIYAQTYLREEGKMRQSVRVTDTQEAYSTLQVKA</sequence>
<feature type="signal peptide" evidence="1">
    <location>
        <begin position="1"/>
        <end position="18"/>
    </location>
</feature>
<dbReference type="EMBL" id="CP044618">
    <property type="protein sequence ID" value="QRD89479.1"/>
    <property type="molecule type" value="Genomic_DNA"/>
</dbReference>
<dbReference type="Proteomes" id="UP000596276">
    <property type="component" value="Chromosome 4"/>
</dbReference>
<evidence type="ECO:0000313" key="3">
    <source>
        <dbReference type="Proteomes" id="UP000596276"/>
    </source>
</evidence>
<name>A0A7U2MT89_ASPFN</name>
<keyword evidence="1" id="KW-0732">Signal</keyword>
<evidence type="ECO:0000256" key="1">
    <source>
        <dbReference type="SAM" id="SignalP"/>
    </source>
</evidence>
<gene>
    <name evidence="2" type="ORF">F9C07_3280</name>
</gene>
<organism evidence="2 3">
    <name type="scientific">Aspergillus flavus (strain ATCC 200026 / FGSC A1120 / IAM 13836 / NRRL 3357 / JCM 12722 / SRRC 167)</name>
    <dbReference type="NCBI Taxonomy" id="332952"/>
    <lineage>
        <taxon>Eukaryota</taxon>
        <taxon>Fungi</taxon>
        <taxon>Dikarya</taxon>
        <taxon>Ascomycota</taxon>
        <taxon>Pezizomycotina</taxon>
        <taxon>Eurotiomycetes</taxon>
        <taxon>Eurotiomycetidae</taxon>
        <taxon>Eurotiales</taxon>
        <taxon>Aspergillaceae</taxon>
        <taxon>Aspergillus</taxon>
        <taxon>Aspergillus subgen. Circumdati</taxon>
    </lineage>
</organism>
<protein>
    <submittedName>
        <fullName evidence="2">Uncharacterized protein</fullName>
    </submittedName>
</protein>
<feature type="chain" id="PRO_5031221304" evidence="1">
    <location>
        <begin position="19"/>
        <end position="92"/>
    </location>
</feature>
<evidence type="ECO:0000313" key="2">
    <source>
        <dbReference type="EMBL" id="QRD89479.1"/>
    </source>
</evidence>
<keyword evidence="3" id="KW-1185">Reference proteome</keyword>
<accession>A0A7U2MT89</accession>
<dbReference type="AlphaFoldDB" id="A0A7U2MT89"/>
<reference evidence="3" key="1">
    <citation type="journal article" date="2021" name="G3 (Bethesda)">
        <title>Chromosome assembled and annotated genome sequence of Aspergillus flavus NRRL 3357.</title>
        <authorList>
            <person name="Skerker J.M."/>
            <person name="Pianalto K.M."/>
            <person name="Mondo S.J."/>
            <person name="Yang K."/>
            <person name="Arkin A.P."/>
            <person name="Keller N.P."/>
            <person name="Grigoriev I.V."/>
            <person name="Louise Glass N.L."/>
        </authorList>
    </citation>
    <scope>NUCLEOTIDE SEQUENCE [LARGE SCALE GENOMIC DNA]</scope>
    <source>
        <strain evidence="3">ATCC 200026 / FGSC A1120 / IAM 13836 / NRRL 3357 / JCM 12722 / SRRC 167</strain>
    </source>
</reference>